<dbReference type="InterPro" id="IPR019223">
    <property type="entry name" value="DUF2147"/>
</dbReference>
<dbReference type="Pfam" id="PF09917">
    <property type="entry name" value="DUF2147"/>
    <property type="match status" value="1"/>
</dbReference>
<evidence type="ECO:0000313" key="2">
    <source>
        <dbReference type="EMBL" id="QCX38179.1"/>
    </source>
</evidence>
<reference evidence="2 3" key="1">
    <citation type="submission" date="2019-05" db="EMBL/GenBank/DDBJ databases">
        <title>Algicella ahnfeltiae gen. nov., sp. nov., a novel marine bacterium of the family Flavobacteriaceae isolated from a red alga.</title>
        <authorList>
            <person name="Nedashkovskaya O.I."/>
            <person name="Kukhlevskiy A.D."/>
            <person name="Kim S.-G."/>
            <person name="Zhukova N.V."/>
            <person name="Mikhailov V.V."/>
        </authorList>
    </citation>
    <scope>NUCLEOTIDE SEQUENCE [LARGE SCALE GENOMIC DNA]</scope>
    <source>
        <strain evidence="2 3">10Alg115</strain>
    </source>
</reference>
<sequence length="139" mass="15916">MNYLRIFLMLLVSITVNGQSIIGQWETYDDSTKEKKALIEIYQKDNLYFAKIVKRFNGDNNAVCKACTGTKKNKPIVGLVIIENIKKVGNEFKGGTIMDPENGETYSCYLKLINANKLKVRGFLGFSVFGRTQYWIRKE</sequence>
<dbReference type="KEGG" id="fbe:FF125_06945"/>
<dbReference type="Proteomes" id="UP000306229">
    <property type="component" value="Chromosome"/>
</dbReference>
<evidence type="ECO:0000259" key="1">
    <source>
        <dbReference type="Pfam" id="PF09917"/>
    </source>
</evidence>
<organism evidence="2 3">
    <name type="scientific">Aureibaculum algae</name>
    <dbReference type="NCBI Taxonomy" id="2584122"/>
    <lineage>
        <taxon>Bacteria</taxon>
        <taxon>Pseudomonadati</taxon>
        <taxon>Bacteroidota</taxon>
        <taxon>Flavobacteriia</taxon>
        <taxon>Flavobacteriales</taxon>
        <taxon>Flavobacteriaceae</taxon>
        <taxon>Aureibaculum</taxon>
    </lineage>
</organism>
<dbReference type="EMBL" id="CP040749">
    <property type="protein sequence ID" value="QCX38179.1"/>
    <property type="molecule type" value="Genomic_DNA"/>
</dbReference>
<dbReference type="AlphaFoldDB" id="A0A5B7TMW3"/>
<dbReference type="RefSeq" id="WP_138949080.1">
    <property type="nucleotide sequence ID" value="NZ_CP040749.1"/>
</dbReference>
<feature type="domain" description="DUF2147" evidence="1">
    <location>
        <begin position="23"/>
        <end position="137"/>
    </location>
</feature>
<dbReference type="PANTHER" id="PTHR36919:SF3">
    <property type="entry name" value="BLL5882 PROTEIN"/>
    <property type="match status" value="1"/>
</dbReference>
<gene>
    <name evidence="2" type="ORF">FF125_06945</name>
</gene>
<evidence type="ECO:0000313" key="3">
    <source>
        <dbReference type="Proteomes" id="UP000306229"/>
    </source>
</evidence>
<keyword evidence="3" id="KW-1185">Reference proteome</keyword>
<proteinExistence type="predicted"/>
<dbReference type="PANTHER" id="PTHR36919">
    <property type="entry name" value="BLR1215 PROTEIN"/>
    <property type="match status" value="1"/>
</dbReference>
<dbReference type="Gene3D" id="2.40.128.520">
    <property type="match status" value="1"/>
</dbReference>
<name>A0A5B7TMW3_9FLAO</name>
<dbReference type="OrthoDB" id="9814399at2"/>
<accession>A0A5B7TMW3</accession>
<protein>
    <submittedName>
        <fullName evidence="2">DUF2147 domain-containing protein</fullName>
    </submittedName>
</protein>